<name>A0A239TEJ4_9STAP</name>
<dbReference type="Gene3D" id="3.40.640.10">
    <property type="entry name" value="Type I PLP-dependent aspartate aminotransferase-like (Major domain)"/>
    <property type="match status" value="1"/>
</dbReference>
<organism evidence="4 5">
    <name type="scientific">Staphylococcus piscifermentans</name>
    <dbReference type="NCBI Taxonomy" id="70258"/>
    <lineage>
        <taxon>Bacteria</taxon>
        <taxon>Bacillati</taxon>
        <taxon>Bacillota</taxon>
        <taxon>Bacilli</taxon>
        <taxon>Bacillales</taxon>
        <taxon>Staphylococcaceae</taxon>
        <taxon>Staphylococcus</taxon>
    </lineage>
</organism>
<keyword evidence="5" id="KW-1185">Reference proteome</keyword>
<dbReference type="Gene3D" id="3.90.1150.10">
    <property type="entry name" value="Aspartate Aminotransferase, domain 1"/>
    <property type="match status" value="1"/>
</dbReference>
<dbReference type="InterPro" id="IPR015424">
    <property type="entry name" value="PyrdxlP-dep_Trfase"/>
</dbReference>
<evidence type="ECO:0000313" key="5">
    <source>
        <dbReference type="Proteomes" id="UP000321736"/>
    </source>
</evidence>
<accession>A0A239TEJ4</accession>
<dbReference type="InterPro" id="IPR000653">
    <property type="entry name" value="DegT/StrS_aminotransferase"/>
</dbReference>
<protein>
    <submittedName>
        <fullName evidence="4">Capsular polysaccharide biosynthesis protein</fullName>
    </submittedName>
</protein>
<evidence type="ECO:0000256" key="1">
    <source>
        <dbReference type="PIRSR" id="PIRSR000390-1"/>
    </source>
</evidence>
<dbReference type="PIRSF" id="PIRSF000390">
    <property type="entry name" value="PLP_StrS"/>
    <property type="match status" value="1"/>
</dbReference>
<sequence length="405" mass="46009">MKKREVPFSPPDIDSQEIEEVIEVLKSGWITTGPQTKKFEKEIADFIGTDMAVCLNSCTAALEMTLRILGIGEGDEVIVPSYTYTATAAAVQHTGAKVQMIDTALDSFEMDYDQISSKINQNTKAIIPVDVAGKPCDYDQIFKIVEKNKKLFKPSNNLQKQFNRMIVIADGAHSFGAEYKGRKVGQVADFTCFSFHAVKNLTTGEGGAVTWPSRKNINNEELYKQYMLFSLHGQSKDALSKSKIGQWEYDILEPLYKCNMTDIQAAIGRNQLKRYKSLLNRRREIISNYNKAFESNDEIAILKHQGKEFSSSGHLFLTRIKNIDSEQRNEIIEKMGERGISCNVHYKPLPMLTAYKNLGFEIEKFPNAYHQFKNEISLPLHTRLTDEDVTYVARNFVEIINQVVK</sequence>
<dbReference type="InterPro" id="IPR015422">
    <property type="entry name" value="PyrdxlP-dep_Trfase_small"/>
</dbReference>
<comment type="similarity">
    <text evidence="3">Belongs to the DegT/DnrJ/EryC1 family.</text>
</comment>
<feature type="active site" description="Proton acceptor" evidence="1">
    <location>
        <position position="199"/>
    </location>
</feature>
<proteinExistence type="inferred from homology"/>
<dbReference type="SUPFAM" id="SSF53383">
    <property type="entry name" value="PLP-dependent transferases"/>
    <property type="match status" value="1"/>
</dbReference>
<dbReference type="InterPro" id="IPR015421">
    <property type="entry name" value="PyrdxlP-dep_Trfase_major"/>
</dbReference>
<dbReference type="AlphaFoldDB" id="A0A239TEJ4"/>
<dbReference type="Pfam" id="PF01041">
    <property type="entry name" value="DegT_DnrJ_EryC1"/>
    <property type="match status" value="1"/>
</dbReference>
<dbReference type="FunFam" id="3.40.640.10:FF:000077">
    <property type="entry name" value="Spore coat polysaccharide biosynthesis protein spsC"/>
    <property type="match status" value="1"/>
</dbReference>
<evidence type="ECO:0000256" key="2">
    <source>
        <dbReference type="PIRSR" id="PIRSR000390-2"/>
    </source>
</evidence>
<evidence type="ECO:0000256" key="3">
    <source>
        <dbReference type="RuleBase" id="RU004508"/>
    </source>
</evidence>
<dbReference type="GO" id="GO:0030170">
    <property type="term" value="F:pyridoxal phosphate binding"/>
    <property type="evidence" value="ECO:0007669"/>
    <property type="project" value="TreeGrafter"/>
</dbReference>
<dbReference type="GO" id="GO:0008483">
    <property type="term" value="F:transaminase activity"/>
    <property type="evidence" value="ECO:0007669"/>
    <property type="project" value="TreeGrafter"/>
</dbReference>
<dbReference type="GO" id="GO:0000271">
    <property type="term" value="P:polysaccharide biosynthetic process"/>
    <property type="evidence" value="ECO:0007669"/>
    <property type="project" value="TreeGrafter"/>
</dbReference>
<dbReference type="CDD" id="cd00616">
    <property type="entry name" value="AHBA_syn"/>
    <property type="match status" value="1"/>
</dbReference>
<comment type="caution">
    <text evidence="4">The sequence shown here is derived from an EMBL/GenBank/DDBJ whole genome shotgun (WGS) entry which is preliminary data.</text>
</comment>
<dbReference type="OrthoDB" id="9810913at2"/>
<dbReference type="Proteomes" id="UP000321736">
    <property type="component" value="Unassembled WGS sequence"/>
</dbReference>
<gene>
    <name evidence="4" type="ORF">SPI02_02460</name>
</gene>
<dbReference type="PANTHER" id="PTHR30244:SF34">
    <property type="entry name" value="DTDP-4-AMINO-4,6-DIDEOXYGALACTOSE TRANSAMINASE"/>
    <property type="match status" value="1"/>
</dbReference>
<evidence type="ECO:0000313" key="4">
    <source>
        <dbReference type="EMBL" id="GEP83661.1"/>
    </source>
</evidence>
<dbReference type="RefSeq" id="WP_095102733.1">
    <property type="nucleotide sequence ID" value="NZ_BKAR01000002.1"/>
</dbReference>
<keyword evidence="2 3" id="KW-0663">Pyridoxal phosphate</keyword>
<dbReference type="EMBL" id="BKAR01000002">
    <property type="protein sequence ID" value="GEP83661.1"/>
    <property type="molecule type" value="Genomic_DNA"/>
</dbReference>
<reference evidence="4 5" key="1">
    <citation type="submission" date="2019-07" db="EMBL/GenBank/DDBJ databases">
        <title>Whole genome shotgun sequence of Staphylococcus piscifermentans NBRC 109625.</title>
        <authorList>
            <person name="Hosoyama A."/>
            <person name="Uohara A."/>
            <person name="Ohji S."/>
            <person name="Ichikawa N."/>
        </authorList>
    </citation>
    <scope>NUCLEOTIDE SEQUENCE [LARGE SCALE GENOMIC DNA]</scope>
    <source>
        <strain evidence="4 5">NBRC 109625</strain>
    </source>
</reference>
<dbReference type="FunFam" id="3.90.1150.10:FF:000092">
    <property type="entry name" value="Capsular polysaccharide biosynthesis protein"/>
    <property type="match status" value="1"/>
</dbReference>
<dbReference type="PANTHER" id="PTHR30244">
    <property type="entry name" value="TRANSAMINASE"/>
    <property type="match status" value="1"/>
</dbReference>
<feature type="modified residue" description="N6-(pyridoxal phosphate)lysine" evidence="2">
    <location>
        <position position="199"/>
    </location>
</feature>